<dbReference type="PIRSF" id="PIRSF006221">
    <property type="entry name" value="Ketosamine-3-kinase"/>
    <property type="match status" value="1"/>
</dbReference>
<dbReference type="InterPro" id="IPR016477">
    <property type="entry name" value="Fructo-/Ketosamine-3-kinase"/>
</dbReference>
<organism evidence="3 4">
    <name type="scientific">Methylomonas lenta</name>
    <dbReference type="NCBI Taxonomy" id="980561"/>
    <lineage>
        <taxon>Bacteria</taxon>
        <taxon>Pseudomonadati</taxon>
        <taxon>Pseudomonadota</taxon>
        <taxon>Gammaproteobacteria</taxon>
        <taxon>Methylococcales</taxon>
        <taxon>Methylococcaceae</taxon>
        <taxon>Methylomonas</taxon>
    </lineage>
</organism>
<keyword evidence="2" id="KW-0418">Kinase</keyword>
<dbReference type="EMBL" id="LUUI01000015">
    <property type="protein sequence ID" value="OAI21280.1"/>
    <property type="molecule type" value="Genomic_DNA"/>
</dbReference>
<evidence type="ECO:0008006" key="5">
    <source>
        <dbReference type="Google" id="ProtNLM"/>
    </source>
</evidence>
<dbReference type="GO" id="GO:0016301">
    <property type="term" value="F:kinase activity"/>
    <property type="evidence" value="ECO:0007669"/>
    <property type="project" value="UniProtKB-UniRule"/>
</dbReference>
<dbReference type="InterPro" id="IPR011009">
    <property type="entry name" value="Kinase-like_dom_sf"/>
</dbReference>
<gene>
    <name evidence="3" type="ORF">A1359_19550</name>
</gene>
<evidence type="ECO:0000313" key="4">
    <source>
        <dbReference type="Proteomes" id="UP000078476"/>
    </source>
</evidence>
<keyword evidence="2" id="KW-0808">Transferase</keyword>
<sequence>MSVSTSLIQHLEQVTGQSLLNYKQRSVGGGDINAAYRLQADGIDWFIKLNRAALSEMFTAEAAGLTEIMASGQIQVPAVVSHGQYGGQAYLVLTYIELHALRGESARLLGRQLASLHKIQQAFFGWISDNTIGSTPQHNARDSDWIRFWQQQRLGKQLQFAAANGYIGSLQKKGEKLLEKVPLFFSTYQPQASLLHGDLWGGNAASDYQGNPVIFDSACYYGDRETDMAMTELFGGFSQDFYKAYHDEYPLDSGYKTRKTLYNLYHILNHVNLFGSGYQHQAENMIDQLLSEVK</sequence>
<dbReference type="STRING" id="980561.A1359_19550"/>
<accession>A0A177NW16</accession>
<evidence type="ECO:0000313" key="3">
    <source>
        <dbReference type="EMBL" id="OAI21280.1"/>
    </source>
</evidence>
<keyword evidence="4" id="KW-1185">Reference proteome</keyword>
<dbReference type="Pfam" id="PF03881">
    <property type="entry name" value="Fructosamin_kin"/>
    <property type="match status" value="1"/>
</dbReference>
<dbReference type="Gene3D" id="3.30.200.20">
    <property type="entry name" value="Phosphorylase Kinase, domain 1"/>
    <property type="match status" value="1"/>
</dbReference>
<dbReference type="PANTHER" id="PTHR12149:SF8">
    <property type="entry name" value="PROTEIN-RIBULOSAMINE 3-KINASE"/>
    <property type="match status" value="1"/>
</dbReference>
<protein>
    <recommendedName>
        <fullName evidence="5">Fructosamine kinase</fullName>
    </recommendedName>
</protein>
<comment type="caution">
    <text evidence="3">The sequence shown here is derived from an EMBL/GenBank/DDBJ whole genome shotgun (WGS) entry which is preliminary data.</text>
</comment>
<dbReference type="PANTHER" id="PTHR12149">
    <property type="entry name" value="FRUCTOSAMINE 3 KINASE-RELATED PROTEIN"/>
    <property type="match status" value="1"/>
</dbReference>
<dbReference type="Proteomes" id="UP000078476">
    <property type="component" value="Unassembled WGS sequence"/>
</dbReference>
<comment type="similarity">
    <text evidence="1 2">Belongs to the fructosamine kinase family.</text>
</comment>
<reference evidence="3 4" key="1">
    <citation type="submission" date="2016-03" db="EMBL/GenBank/DDBJ databases">
        <authorList>
            <person name="Ploux O."/>
        </authorList>
    </citation>
    <scope>NUCLEOTIDE SEQUENCE [LARGE SCALE GENOMIC DNA]</scope>
    <source>
        <strain evidence="3 4">R-45370</strain>
    </source>
</reference>
<proteinExistence type="inferred from homology"/>
<name>A0A177NW16_9GAMM</name>
<dbReference type="SUPFAM" id="SSF56112">
    <property type="entry name" value="Protein kinase-like (PK-like)"/>
    <property type="match status" value="1"/>
</dbReference>
<evidence type="ECO:0000256" key="2">
    <source>
        <dbReference type="PIRNR" id="PIRNR006221"/>
    </source>
</evidence>
<dbReference type="RefSeq" id="WP_066976660.1">
    <property type="nucleotide sequence ID" value="NZ_LUUI01000015.1"/>
</dbReference>
<evidence type="ECO:0000256" key="1">
    <source>
        <dbReference type="ARBA" id="ARBA00009460"/>
    </source>
</evidence>
<dbReference type="AlphaFoldDB" id="A0A177NW16"/>
<dbReference type="Gene3D" id="3.90.1200.10">
    <property type="match status" value="1"/>
</dbReference>
<dbReference type="OrthoDB" id="5291879at2"/>